<dbReference type="Proteomes" id="UP000215914">
    <property type="component" value="Chromosome 7"/>
</dbReference>
<organism evidence="2 3">
    <name type="scientific">Helianthus annuus</name>
    <name type="common">Common sunflower</name>
    <dbReference type="NCBI Taxonomy" id="4232"/>
    <lineage>
        <taxon>Eukaryota</taxon>
        <taxon>Viridiplantae</taxon>
        <taxon>Streptophyta</taxon>
        <taxon>Embryophyta</taxon>
        <taxon>Tracheophyta</taxon>
        <taxon>Spermatophyta</taxon>
        <taxon>Magnoliopsida</taxon>
        <taxon>eudicotyledons</taxon>
        <taxon>Gunneridae</taxon>
        <taxon>Pentapetalae</taxon>
        <taxon>asterids</taxon>
        <taxon>campanulids</taxon>
        <taxon>Asterales</taxon>
        <taxon>Asteraceae</taxon>
        <taxon>Asteroideae</taxon>
        <taxon>Heliantheae alliance</taxon>
        <taxon>Heliantheae</taxon>
        <taxon>Helianthus</taxon>
    </lineage>
</organism>
<name>A0A251UEI4_HELAN</name>
<evidence type="ECO:0000313" key="2">
    <source>
        <dbReference type="EMBL" id="OTG21286.1"/>
    </source>
</evidence>
<evidence type="ECO:0000313" key="3">
    <source>
        <dbReference type="Proteomes" id="UP000215914"/>
    </source>
</evidence>
<accession>A0A251UEI4</accession>
<keyword evidence="3" id="KW-1185">Reference proteome</keyword>
<evidence type="ECO:0000313" key="1">
    <source>
        <dbReference type="EMBL" id="KAF5800101.1"/>
    </source>
</evidence>
<reference evidence="1" key="3">
    <citation type="submission" date="2020-06" db="EMBL/GenBank/DDBJ databases">
        <title>Helianthus annuus Genome sequencing and assembly Release 2.</title>
        <authorList>
            <person name="Gouzy J."/>
            <person name="Langlade N."/>
            <person name="Munos S."/>
        </authorList>
    </citation>
    <scope>NUCLEOTIDE SEQUENCE</scope>
    <source>
        <tissue evidence="1">Leaves</tissue>
    </source>
</reference>
<protein>
    <submittedName>
        <fullName evidence="2">Uncharacterized protein</fullName>
    </submittedName>
</protein>
<dbReference type="InParanoid" id="A0A251UEI4"/>
<reference evidence="1 3" key="1">
    <citation type="journal article" date="2017" name="Nature">
        <title>The sunflower genome provides insights into oil metabolism, flowering and Asterid evolution.</title>
        <authorList>
            <person name="Badouin H."/>
            <person name="Gouzy J."/>
            <person name="Grassa C.J."/>
            <person name="Murat F."/>
            <person name="Staton S.E."/>
            <person name="Cottret L."/>
            <person name="Lelandais-Briere C."/>
            <person name="Owens G.L."/>
            <person name="Carrere S."/>
            <person name="Mayjonade B."/>
            <person name="Legrand L."/>
            <person name="Gill N."/>
            <person name="Kane N.C."/>
            <person name="Bowers J.E."/>
            <person name="Hubner S."/>
            <person name="Bellec A."/>
            <person name="Berard A."/>
            <person name="Berges H."/>
            <person name="Blanchet N."/>
            <person name="Boniface M.C."/>
            <person name="Brunel D."/>
            <person name="Catrice O."/>
            <person name="Chaidir N."/>
            <person name="Claudel C."/>
            <person name="Donnadieu C."/>
            <person name="Faraut T."/>
            <person name="Fievet G."/>
            <person name="Helmstetter N."/>
            <person name="King M."/>
            <person name="Knapp S.J."/>
            <person name="Lai Z."/>
            <person name="Le Paslier M.C."/>
            <person name="Lippi Y."/>
            <person name="Lorenzon L."/>
            <person name="Mandel J.R."/>
            <person name="Marage G."/>
            <person name="Marchand G."/>
            <person name="Marquand E."/>
            <person name="Bret-Mestries E."/>
            <person name="Morien E."/>
            <person name="Nambeesan S."/>
            <person name="Nguyen T."/>
            <person name="Pegot-Espagnet P."/>
            <person name="Pouilly N."/>
            <person name="Raftis F."/>
            <person name="Sallet E."/>
            <person name="Schiex T."/>
            <person name="Thomas J."/>
            <person name="Vandecasteele C."/>
            <person name="Vares D."/>
            <person name="Vear F."/>
            <person name="Vautrin S."/>
            <person name="Crespi M."/>
            <person name="Mangin B."/>
            <person name="Burke J.M."/>
            <person name="Salse J."/>
            <person name="Munos S."/>
            <person name="Vincourt P."/>
            <person name="Rieseberg L.H."/>
            <person name="Langlade N.B."/>
        </authorList>
    </citation>
    <scope>NUCLEOTIDE SEQUENCE [LARGE SCALE GENOMIC DNA]</scope>
    <source>
        <strain evidence="3">cv. SF193</strain>
        <tissue evidence="1">Leaves</tissue>
    </source>
</reference>
<dbReference type="EMBL" id="MNCJ02000322">
    <property type="protein sequence ID" value="KAF5800101.1"/>
    <property type="molecule type" value="Genomic_DNA"/>
</dbReference>
<dbReference type="Gramene" id="mRNA:HanXRQr2_Chr07g0312141">
    <property type="protein sequence ID" value="CDS:HanXRQr2_Chr07g0312141.1"/>
    <property type="gene ID" value="HanXRQr2_Chr07g0312141"/>
</dbReference>
<gene>
    <name evidence="2" type="ORF">HannXRQ_Chr07g0202491</name>
    <name evidence="1" type="ORF">HanXRQr2_Chr07g0312141</name>
</gene>
<dbReference type="AlphaFoldDB" id="A0A251UEI4"/>
<sequence>MAGDLCLYHRPSSSVTSHPLQISFFQTLSFSPPNMSLLPPKFSATHLDLFLTATFTTFFNTHPFLLSPGTLTNRRQPLPHTKTLITNRRQPIPHLTCKNPNYLTGENPNHLTCGYKP</sequence>
<dbReference type="EMBL" id="CM007896">
    <property type="protein sequence ID" value="OTG21286.1"/>
    <property type="molecule type" value="Genomic_DNA"/>
</dbReference>
<reference evidence="2" key="2">
    <citation type="submission" date="2017-02" db="EMBL/GenBank/DDBJ databases">
        <title>Sunflower complete genome.</title>
        <authorList>
            <person name="Langlade N."/>
            <person name="Munos S."/>
        </authorList>
    </citation>
    <scope>NUCLEOTIDE SEQUENCE [LARGE SCALE GENOMIC DNA]</scope>
    <source>
        <tissue evidence="2">Leaves</tissue>
    </source>
</reference>
<proteinExistence type="predicted"/>